<organism evidence="8 9">
    <name type="scientific">Symplocastrum torsivum CPER-KK1</name>
    <dbReference type="NCBI Taxonomy" id="450513"/>
    <lineage>
        <taxon>Bacteria</taxon>
        <taxon>Bacillati</taxon>
        <taxon>Cyanobacteriota</taxon>
        <taxon>Cyanophyceae</taxon>
        <taxon>Oscillatoriophycideae</taxon>
        <taxon>Oscillatoriales</taxon>
        <taxon>Microcoleaceae</taxon>
        <taxon>Symplocastrum</taxon>
    </lineage>
</organism>
<protein>
    <submittedName>
        <fullName evidence="8">Tyrosine-type recombinase/integrase</fullName>
    </submittedName>
</protein>
<dbReference type="InterPro" id="IPR050090">
    <property type="entry name" value="Tyrosine_recombinase_XerCD"/>
</dbReference>
<evidence type="ECO:0000256" key="1">
    <source>
        <dbReference type="ARBA" id="ARBA00008857"/>
    </source>
</evidence>
<evidence type="ECO:0000313" key="9">
    <source>
        <dbReference type="Proteomes" id="UP000753908"/>
    </source>
</evidence>
<name>A0A951PTI2_9CYAN</name>
<dbReference type="InterPro" id="IPR011010">
    <property type="entry name" value="DNA_brk_join_enz"/>
</dbReference>
<dbReference type="GO" id="GO:0015074">
    <property type="term" value="P:DNA integration"/>
    <property type="evidence" value="ECO:0007669"/>
    <property type="project" value="UniProtKB-KW"/>
</dbReference>
<gene>
    <name evidence="8" type="ORF">KME25_29120</name>
</gene>
<dbReference type="SUPFAM" id="SSF56349">
    <property type="entry name" value="DNA breaking-rejoining enzymes"/>
    <property type="match status" value="1"/>
</dbReference>
<dbReference type="InterPro" id="IPR013762">
    <property type="entry name" value="Integrase-like_cat_sf"/>
</dbReference>
<dbReference type="GO" id="GO:0006310">
    <property type="term" value="P:DNA recombination"/>
    <property type="evidence" value="ECO:0007669"/>
    <property type="project" value="UniProtKB-KW"/>
</dbReference>
<evidence type="ECO:0000256" key="4">
    <source>
        <dbReference type="ARBA" id="ARBA00023172"/>
    </source>
</evidence>
<dbReference type="InterPro" id="IPR044068">
    <property type="entry name" value="CB"/>
</dbReference>
<feature type="domain" description="Core-binding (CB)" evidence="7">
    <location>
        <begin position="12"/>
        <end position="88"/>
    </location>
</feature>
<keyword evidence="4" id="KW-0233">DNA recombination</keyword>
<accession>A0A951PTI2</accession>
<evidence type="ECO:0000313" key="8">
    <source>
        <dbReference type="EMBL" id="MBW4548468.1"/>
    </source>
</evidence>
<evidence type="ECO:0000259" key="6">
    <source>
        <dbReference type="PROSITE" id="PS51898"/>
    </source>
</evidence>
<dbReference type="Pfam" id="PF02899">
    <property type="entry name" value="Phage_int_SAM_1"/>
    <property type="match status" value="1"/>
</dbReference>
<dbReference type="EMBL" id="JAHHIF010000062">
    <property type="protein sequence ID" value="MBW4548468.1"/>
    <property type="molecule type" value="Genomic_DNA"/>
</dbReference>
<keyword evidence="2" id="KW-0229">DNA integration</keyword>
<comment type="caution">
    <text evidence="8">The sequence shown here is derived from an EMBL/GenBank/DDBJ whole genome shotgun (WGS) entry which is preliminary data.</text>
</comment>
<dbReference type="InterPro" id="IPR004107">
    <property type="entry name" value="Integrase_SAM-like_N"/>
</dbReference>
<dbReference type="PROSITE" id="PS51898">
    <property type="entry name" value="TYR_RECOMBINASE"/>
    <property type="match status" value="1"/>
</dbReference>
<dbReference type="Proteomes" id="UP000753908">
    <property type="component" value="Unassembled WGS sequence"/>
</dbReference>
<dbReference type="GO" id="GO:0003677">
    <property type="term" value="F:DNA binding"/>
    <property type="evidence" value="ECO:0007669"/>
    <property type="project" value="UniProtKB-UniRule"/>
</dbReference>
<evidence type="ECO:0000256" key="5">
    <source>
        <dbReference type="PROSITE-ProRule" id="PRU01248"/>
    </source>
</evidence>
<comment type="similarity">
    <text evidence="1">Belongs to the 'phage' integrase family.</text>
</comment>
<dbReference type="Gene3D" id="1.10.150.130">
    <property type="match status" value="1"/>
</dbReference>
<dbReference type="Pfam" id="PF00589">
    <property type="entry name" value="Phage_integrase"/>
    <property type="match status" value="1"/>
</dbReference>
<reference evidence="8" key="2">
    <citation type="journal article" date="2022" name="Microbiol. Resour. Announc.">
        <title>Metagenome Sequencing to Explore Phylogenomics of Terrestrial Cyanobacteria.</title>
        <authorList>
            <person name="Ward R.D."/>
            <person name="Stajich J.E."/>
            <person name="Johansen J.R."/>
            <person name="Huntemann M."/>
            <person name="Clum A."/>
            <person name="Foster B."/>
            <person name="Foster B."/>
            <person name="Roux S."/>
            <person name="Palaniappan K."/>
            <person name="Varghese N."/>
            <person name="Mukherjee S."/>
            <person name="Reddy T.B.K."/>
            <person name="Daum C."/>
            <person name="Copeland A."/>
            <person name="Chen I.A."/>
            <person name="Ivanova N.N."/>
            <person name="Kyrpides N.C."/>
            <person name="Shapiro N."/>
            <person name="Eloe-Fadrosh E.A."/>
            <person name="Pietrasiak N."/>
        </authorList>
    </citation>
    <scope>NUCLEOTIDE SEQUENCE</scope>
    <source>
        <strain evidence="8">CPER-KK1</strain>
    </source>
</reference>
<evidence type="ECO:0000256" key="3">
    <source>
        <dbReference type="ARBA" id="ARBA00023125"/>
    </source>
</evidence>
<dbReference type="PANTHER" id="PTHR30349">
    <property type="entry name" value="PHAGE INTEGRASE-RELATED"/>
    <property type="match status" value="1"/>
</dbReference>
<sequence length="288" mass="31557">MTLRVEQPGATTATQQLINMWVHGKSAHTAELYRRSAKRFLLFVGKPLLEVSLAEVQAFATSLEESGLSASSQRSILSAVKSLLSFATQTGVLAVNVGAPVVMPKAKDTLNERLLTEMAVMTMIALETDLRNRAVVRTLYLLGLRVSELCAMKWKDLQERNSGGQVTVFGKGSKTRTILVPASLWIELMQLKKGAGDDDPVFRSRKHNNQGHLTRIAVYEIVRVAAQRAGLQRKVSPHLLRHAHASHSLERGAPIHLVQATLGHANIGSTSRYLHARPTDSSSLYLPG</sequence>
<evidence type="ECO:0000256" key="2">
    <source>
        <dbReference type="ARBA" id="ARBA00022908"/>
    </source>
</evidence>
<dbReference type="PROSITE" id="PS51900">
    <property type="entry name" value="CB"/>
    <property type="match status" value="1"/>
</dbReference>
<dbReference type="PANTHER" id="PTHR30349:SF41">
    <property type="entry name" value="INTEGRASE_RECOMBINASE PROTEIN MJ0367-RELATED"/>
    <property type="match status" value="1"/>
</dbReference>
<dbReference type="InterPro" id="IPR010998">
    <property type="entry name" value="Integrase_recombinase_N"/>
</dbReference>
<dbReference type="InterPro" id="IPR002104">
    <property type="entry name" value="Integrase_catalytic"/>
</dbReference>
<reference evidence="8" key="1">
    <citation type="submission" date="2021-05" db="EMBL/GenBank/DDBJ databases">
        <authorList>
            <person name="Pietrasiak N."/>
            <person name="Ward R."/>
            <person name="Stajich J.E."/>
            <person name="Kurbessoian T."/>
        </authorList>
    </citation>
    <scope>NUCLEOTIDE SEQUENCE</scope>
    <source>
        <strain evidence="8">CPER-KK1</strain>
    </source>
</reference>
<dbReference type="AlphaFoldDB" id="A0A951PTI2"/>
<keyword evidence="3 5" id="KW-0238">DNA-binding</keyword>
<feature type="domain" description="Tyr recombinase" evidence="6">
    <location>
        <begin position="109"/>
        <end position="286"/>
    </location>
</feature>
<dbReference type="Gene3D" id="1.10.443.10">
    <property type="entry name" value="Intergrase catalytic core"/>
    <property type="match status" value="1"/>
</dbReference>
<proteinExistence type="inferred from homology"/>
<evidence type="ECO:0000259" key="7">
    <source>
        <dbReference type="PROSITE" id="PS51900"/>
    </source>
</evidence>